<sequence>MLHTLVAVFDNRGDAQKAMDDLIAGGFSRSGVRMSEGGTGAGGASAAGVDDDSIASSIKAFFSDLFGSDRSDRLHVYSEALERGHFVLSVTATSEAEVERAADLVERYGPLDIDEHASGWETGATAAGMSAGAMGLGARQESPSLSRQSQQDLGSMQGGAGSMQSARPGSQSGGDFGSPEASRSSRIYPHDDDTAGTGAEHAQRRAIDKMVDPADVPAFQEDAEDDKSYRTHWTRNYAGEGKEYDEYAPAYEYGKAMRRSELYRGRPWEDVEVDLSSDWGRLNPGAAWESIKSAVRHGWDRLTGHH</sequence>
<proteinExistence type="predicted"/>
<evidence type="ECO:0000256" key="1">
    <source>
        <dbReference type="SAM" id="MobiDB-lite"/>
    </source>
</evidence>
<gene>
    <name evidence="2" type="ORF">D3872_00700</name>
</gene>
<feature type="compositionally biased region" description="Polar residues" evidence="1">
    <location>
        <begin position="141"/>
        <end position="153"/>
    </location>
</feature>
<dbReference type="OrthoDB" id="581516at2"/>
<dbReference type="AlphaFoldDB" id="A0A418Y8H8"/>
<comment type="caution">
    <text evidence="2">The sequence shown here is derived from an EMBL/GenBank/DDBJ whole genome shotgun (WGS) entry which is preliminary data.</text>
</comment>
<keyword evidence="3" id="KW-1185">Reference proteome</keyword>
<reference evidence="2 3" key="1">
    <citation type="submission" date="2018-09" db="EMBL/GenBank/DDBJ databases">
        <authorList>
            <person name="Zhu H."/>
        </authorList>
    </citation>
    <scope>NUCLEOTIDE SEQUENCE [LARGE SCALE GENOMIC DNA]</scope>
    <source>
        <strain evidence="2 3">K1S02-61</strain>
    </source>
</reference>
<dbReference type="Proteomes" id="UP000284006">
    <property type="component" value="Unassembled WGS sequence"/>
</dbReference>
<dbReference type="RefSeq" id="WP_119808994.1">
    <property type="nucleotide sequence ID" value="NZ_QYUP01000008.1"/>
</dbReference>
<dbReference type="EMBL" id="QYUP01000008">
    <property type="protein sequence ID" value="RJG27648.1"/>
    <property type="molecule type" value="Genomic_DNA"/>
</dbReference>
<evidence type="ECO:0000313" key="3">
    <source>
        <dbReference type="Proteomes" id="UP000284006"/>
    </source>
</evidence>
<organism evidence="2 3">
    <name type="scientific">Massilia cavernae</name>
    <dbReference type="NCBI Taxonomy" id="2320864"/>
    <lineage>
        <taxon>Bacteria</taxon>
        <taxon>Pseudomonadati</taxon>
        <taxon>Pseudomonadota</taxon>
        <taxon>Betaproteobacteria</taxon>
        <taxon>Burkholderiales</taxon>
        <taxon>Oxalobacteraceae</taxon>
        <taxon>Telluria group</taxon>
        <taxon>Massilia</taxon>
    </lineage>
</organism>
<protein>
    <submittedName>
        <fullName evidence="2">Uncharacterized protein</fullName>
    </submittedName>
</protein>
<evidence type="ECO:0000313" key="2">
    <source>
        <dbReference type="EMBL" id="RJG27648.1"/>
    </source>
</evidence>
<name>A0A418Y8H8_9BURK</name>
<feature type="region of interest" description="Disordered" evidence="1">
    <location>
        <begin position="135"/>
        <end position="204"/>
    </location>
</feature>
<accession>A0A418Y8H8</accession>